<dbReference type="AlphaFoldDB" id="A0A1Y6CP57"/>
<protein>
    <submittedName>
        <fullName evidence="2">Protein N-acetyltransferase, RimJ/RimL family</fullName>
    </submittedName>
</protein>
<organism evidence="2 3">
    <name type="scientific">Tistlia consotensis USBA 355</name>
    <dbReference type="NCBI Taxonomy" id="560819"/>
    <lineage>
        <taxon>Bacteria</taxon>
        <taxon>Pseudomonadati</taxon>
        <taxon>Pseudomonadota</taxon>
        <taxon>Alphaproteobacteria</taxon>
        <taxon>Rhodospirillales</taxon>
        <taxon>Rhodovibrionaceae</taxon>
        <taxon>Tistlia</taxon>
    </lineage>
</organism>
<dbReference type="PROSITE" id="PS51186">
    <property type="entry name" value="GNAT"/>
    <property type="match status" value="1"/>
</dbReference>
<accession>A0A1Y6CP57</accession>
<feature type="domain" description="N-acetyltransferase" evidence="1">
    <location>
        <begin position="33"/>
        <end position="193"/>
    </location>
</feature>
<keyword evidence="3" id="KW-1185">Reference proteome</keyword>
<dbReference type="Gene3D" id="3.40.630.30">
    <property type="match status" value="1"/>
</dbReference>
<dbReference type="PANTHER" id="PTHR43441:SF2">
    <property type="entry name" value="FAMILY ACETYLTRANSFERASE, PUTATIVE (AFU_ORTHOLOGUE AFUA_7G00850)-RELATED"/>
    <property type="match status" value="1"/>
</dbReference>
<keyword evidence="2" id="KW-0808">Transferase</keyword>
<reference evidence="2 3" key="1">
    <citation type="submission" date="2017-04" db="EMBL/GenBank/DDBJ databases">
        <authorList>
            <person name="Afonso C.L."/>
            <person name="Miller P.J."/>
            <person name="Scott M.A."/>
            <person name="Spackman E."/>
            <person name="Goraichik I."/>
            <person name="Dimitrov K.M."/>
            <person name="Suarez D.L."/>
            <person name="Swayne D.E."/>
        </authorList>
    </citation>
    <scope>NUCLEOTIDE SEQUENCE [LARGE SCALE GENOMIC DNA]</scope>
    <source>
        <strain evidence="2 3">USBA 355</strain>
    </source>
</reference>
<dbReference type="EMBL" id="FWZX01000038">
    <property type="protein sequence ID" value="SMF78268.1"/>
    <property type="molecule type" value="Genomic_DNA"/>
</dbReference>
<dbReference type="FunFam" id="3.40.630.30:FF:000047">
    <property type="entry name" value="Acetyltransferase, GNAT family"/>
    <property type="match status" value="1"/>
</dbReference>
<sequence>MAEALYDRPLSNDPVERAAWPTPGRKALEGRLIRLEPIDPARHAAALFARAHDGSAAAGRLWDYLGYGPFESEAAMRSWLEGCATQSDPLFFALVERASGEPLGMASYLRITPGQGVIEIGHIWFSPVLQKTAAATEAIFLLIAHAFETLGYRRVEWKCNALNAGSRAAARRFGFRYEGIFYRHLVVKGRNRDTAWYALIEDDWPAAGAAFRAWLDPANFDAEGRQRRRLSELMPA</sequence>
<dbReference type="SUPFAM" id="SSF55729">
    <property type="entry name" value="Acyl-CoA N-acyltransferases (Nat)"/>
    <property type="match status" value="1"/>
</dbReference>
<dbReference type="STRING" id="560819.SAMN05428998_13827"/>
<dbReference type="PANTHER" id="PTHR43441">
    <property type="entry name" value="RIBOSOMAL-PROTEIN-SERINE ACETYLTRANSFERASE"/>
    <property type="match status" value="1"/>
</dbReference>
<dbReference type="Pfam" id="PF13302">
    <property type="entry name" value="Acetyltransf_3"/>
    <property type="match status" value="1"/>
</dbReference>
<dbReference type="InterPro" id="IPR051908">
    <property type="entry name" value="Ribosomal_N-acetyltransferase"/>
</dbReference>
<proteinExistence type="predicted"/>
<evidence type="ECO:0000313" key="3">
    <source>
        <dbReference type="Proteomes" id="UP000192917"/>
    </source>
</evidence>
<dbReference type="GO" id="GO:0008999">
    <property type="term" value="F:protein-N-terminal-alanine acetyltransferase activity"/>
    <property type="evidence" value="ECO:0007669"/>
    <property type="project" value="TreeGrafter"/>
</dbReference>
<gene>
    <name evidence="2" type="ORF">SAMN05428998_13827</name>
</gene>
<dbReference type="Proteomes" id="UP000192917">
    <property type="component" value="Unassembled WGS sequence"/>
</dbReference>
<dbReference type="GO" id="GO:1990189">
    <property type="term" value="F:protein N-terminal-serine acetyltransferase activity"/>
    <property type="evidence" value="ECO:0007669"/>
    <property type="project" value="TreeGrafter"/>
</dbReference>
<evidence type="ECO:0000313" key="2">
    <source>
        <dbReference type="EMBL" id="SMF78268.1"/>
    </source>
</evidence>
<dbReference type="GO" id="GO:0005737">
    <property type="term" value="C:cytoplasm"/>
    <property type="evidence" value="ECO:0007669"/>
    <property type="project" value="TreeGrafter"/>
</dbReference>
<evidence type="ECO:0000259" key="1">
    <source>
        <dbReference type="PROSITE" id="PS51186"/>
    </source>
</evidence>
<name>A0A1Y6CP57_9PROT</name>
<dbReference type="InterPro" id="IPR000182">
    <property type="entry name" value="GNAT_dom"/>
</dbReference>
<dbReference type="RefSeq" id="WP_085126150.1">
    <property type="nucleotide sequence ID" value="NZ_FWZX01000038.1"/>
</dbReference>
<dbReference type="InterPro" id="IPR016181">
    <property type="entry name" value="Acyl_CoA_acyltransferase"/>
</dbReference>